<dbReference type="Proteomes" id="UP000198584">
    <property type="component" value="Unassembled WGS sequence"/>
</dbReference>
<dbReference type="RefSeq" id="WP_176791336.1">
    <property type="nucleotide sequence ID" value="NZ_FNQR01000003.1"/>
</dbReference>
<dbReference type="EMBL" id="FNQR01000003">
    <property type="protein sequence ID" value="SEA24220.1"/>
    <property type="molecule type" value="Genomic_DNA"/>
</dbReference>
<evidence type="ECO:0000313" key="1">
    <source>
        <dbReference type="EMBL" id="SEA24220.1"/>
    </source>
</evidence>
<evidence type="ECO:0000313" key="2">
    <source>
        <dbReference type="Proteomes" id="UP000198584"/>
    </source>
</evidence>
<gene>
    <name evidence="1" type="ORF">SAMN05421743_103278</name>
</gene>
<dbReference type="STRING" id="571932.SAMN05421743_103278"/>
<name>A0A1H3ZKM7_9BACI</name>
<protein>
    <submittedName>
        <fullName evidence="1">Uncharacterized protein</fullName>
    </submittedName>
</protein>
<sequence length="55" mass="6255">MRLIHYGEVQSTLESSPKKADLSEAQNHFDQFQEKLDKIYEDAGLIPTNMSAELS</sequence>
<accession>A0A1H3ZKM7</accession>
<proteinExistence type="predicted"/>
<dbReference type="AlphaFoldDB" id="A0A1H3ZKM7"/>
<keyword evidence="2" id="KW-1185">Reference proteome</keyword>
<reference evidence="2" key="1">
    <citation type="submission" date="2016-10" db="EMBL/GenBank/DDBJ databases">
        <authorList>
            <person name="Varghese N."/>
            <person name="Submissions S."/>
        </authorList>
    </citation>
    <scope>NUCLEOTIDE SEQUENCE [LARGE SCALE GENOMIC DNA]</scope>
    <source>
        <strain evidence="2">CCM7597</strain>
    </source>
</reference>
<organism evidence="1 2">
    <name type="scientific">Thalassobacillus cyri</name>
    <dbReference type="NCBI Taxonomy" id="571932"/>
    <lineage>
        <taxon>Bacteria</taxon>
        <taxon>Bacillati</taxon>
        <taxon>Bacillota</taxon>
        <taxon>Bacilli</taxon>
        <taxon>Bacillales</taxon>
        <taxon>Bacillaceae</taxon>
        <taxon>Thalassobacillus</taxon>
    </lineage>
</organism>